<sequence length="128" mass="13512">MPVSAVRSVPARTGAAEREKRRLARRAGERDPDTAGKAAQESTAAGSKPDHAEVAIPFEPFEQPLPVAPVEPEGEGRPGWANPGNAPFVTQVLAQEVLKSGLHIEPWREAISAYERAGATTNPSQGPG</sequence>
<evidence type="ECO:0000256" key="1">
    <source>
        <dbReference type="SAM" id="MobiDB-lite"/>
    </source>
</evidence>
<reference evidence="2 3" key="1">
    <citation type="submission" date="2013-08" db="EMBL/GenBank/DDBJ databases">
        <title>The genome sequence of Skermanella stibiiresistens.</title>
        <authorList>
            <person name="Zhu W."/>
            <person name="Wang G."/>
        </authorList>
    </citation>
    <scope>NUCLEOTIDE SEQUENCE [LARGE SCALE GENOMIC DNA]</scope>
    <source>
        <strain evidence="2 3">SB22</strain>
    </source>
</reference>
<comment type="caution">
    <text evidence="2">The sequence shown here is derived from an EMBL/GenBank/DDBJ whole genome shotgun (WGS) entry which is preliminary data.</text>
</comment>
<name>W9H2M0_9PROT</name>
<evidence type="ECO:0000313" key="3">
    <source>
        <dbReference type="Proteomes" id="UP000019486"/>
    </source>
</evidence>
<feature type="region of interest" description="Disordered" evidence="1">
    <location>
        <begin position="64"/>
        <end position="83"/>
    </location>
</feature>
<organism evidence="2 3">
    <name type="scientific">Skermanella stibiiresistens SB22</name>
    <dbReference type="NCBI Taxonomy" id="1385369"/>
    <lineage>
        <taxon>Bacteria</taxon>
        <taxon>Pseudomonadati</taxon>
        <taxon>Pseudomonadota</taxon>
        <taxon>Alphaproteobacteria</taxon>
        <taxon>Rhodospirillales</taxon>
        <taxon>Azospirillaceae</taxon>
        <taxon>Skermanella</taxon>
    </lineage>
</organism>
<feature type="compositionally biased region" description="Basic and acidic residues" evidence="1">
    <location>
        <begin position="15"/>
        <end position="34"/>
    </location>
</feature>
<feature type="region of interest" description="Disordered" evidence="1">
    <location>
        <begin position="1"/>
        <end position="53"/>
    </location>
</feature>
<dbReference type="EMBL" id="AVFL01000015">
    <property type="protein sequence ID" value="EWY38957.1"/>
    <property type="molecule type" value="Genomic_DNA"/>
</dbReference>
<proteinExistence type="predicted"/>
<gene>
    <name evidence="2" type="ORF">N825_10375</name>
</gene>
<protein>
    <submittedName>
        <fullName evidence="2">Uncharacterized protein</fullName>
    </submittedName>
</protein>
<accession>W9H2M0</accession>
<evidence type="ECO:0000313" key="2">
    <source>
        <dbReference type="EMBL" id="EWY38957.1"/>
    </source>
</evidence>
<keyword evidence="3" id="KW-1185">Reference proteome</keyword>
<dbReference type="STRING" id="1385369.N825_10375"/>
<dbReference type="AlphaFoldDB" id="W9H2M0"/>
<dbReference type="Proteomes" id="UP000019486">
    <property type="component" value="Unassembled WGS sequence"/>
</dbReference>